<sequence length="68" mass="7846">MIAPDQQQLQWQLPHQEQRNLTQLGIGRLAAATLTMWPSLYTGHQKQTEIRVVQMRLWSTEAMASTAR</sequence>
<reference evidence="1 2" key="1">
    <citation type="submission" date="2020-02" db="EMBL/GenBank/DDBJ databases">
        <title>Draft genome sequence of Haematococcus lacustris strain NIES-144.</title>
        <authorList>
            <person name="Morimoto D."/>
            <person name="Nakagawa S."/>
            <person name="Yoshida T."/>
            <person name="Sawayama S."/>
        </authorList>
    </citation>
    <scope>NUCLEOTIDE SEQUENCE [LARGE SCALE GENOMIC DNA]</scope>
    <source>
        <strain evidence="1 2">NIES-144</strain>
    </source>
</reference>
<proteinExistence type="predicted"/>
<name>A0A6A0A672_HAELA</name>
<protein>
    <submittedName>
        <fullName evidence="1">Uncharacterized protein</fullName>
    </submittedName>
</protein>
<organism evidence="1 2">
    <name type="scientific">Haematococcus lacustris</name>
    <name type="common">Green alga</name>
    <name type="synonym">Haematococcus pluvialis</name>
    <dbReference type="NCBI Taxonomy" id="44745"/>
    <lineage>
        <taxon>Eukaryota</taxon>
        <taxon>Viridiplantae</taxon>
        <taxon>Chlorophyta</taxon>
        <taxon>core chlorophytes</taxon>
        <taxon>Chlorophyceae</taxon>
        <taxon>CS clade</taxon>
        <taxon>Chlamydomonadales</taxon>
        <taxon>Haematococcaceae</taxon>
        <taxon>Haematococcus</taxon>
    </lineage>
</organism>
<dbReference type="EMBL" id="BLLF01003713">
    <property type="protein sequence ID" value="GFH28026.1"/>
    <property type="molecule type" value="Genomic_DNA"/>
</dbReference>
<evidence type="ECO:0000313" key="2">
    <source>
        <dbReference type="Proteomes" id="UP000485058"/>
    </source>
</evidence>
<evidence type="ECO:0000313" key="1">
    <source>
        <dbReference type="EMBL" id="GFH28026.1"/>
    </source>
</evidence>
<keyword evidence="2" id="KW-1185">Reference proteome</keyword>
<dbReference type="Proteomes" id="UP000485058">
    <property type="component" value="Unassembled WGS sequence"/>
</dbReference>
<comment type="caution">
    <text evidence="1">The sequence shown here is derived from an EMBL/GenBank/DDBJ whole genome shotgun (WGS) entry which is preliminary data.</text>
</comment>
<dbReference type="AlphaFoldDB" id="A0A6A0A672"/>
<accession>A0A6A0A672</accession>
<gene>
    <name evidence="1" type="ORF">HaLaN_26439</name>
</gene>